<evidence type="ECO:0000313" key="1">
    <source>
        <dbReference type="EMBL" id="EMI15910.1"/>
    </source>
</evidence>
<dbReference type="AlphaFoldDB" id="M5R962"/>
<comment type="caution">
    <text evidence="1">The sequence shown here is derived from an EMBL/GenBank/DDBJ whole genome shotgun (WGS) entry which is preliminary data.</text>
</comment>
<dbReference type="EMBL" id="ANOG01001023">
    <property type="protein sequence ID" value="EMI15910.1"/>
    <property type="molecule type" value="Genomic_DNA"/>
</dbReference>
<accession>M5R962</accession>
<name>M5R962_9BACT</name>
<reference evidence="1 2" key="1">
    <citation type="journal article" date="2013" name="Mar. Genomics">
        <title>Expression of sulfatases in Rhodopirellula baltica and the diversity of sulfatases in the genus Rhodopirellula.</title>
        <authorList>
            <person name="Wegner C.E."/>
            <person name="Richter-Heitmann T."/>
            <person name="Klindworth A."/>
            <person name="Klockow C."/>
            <person name="Richter M."/>
            <person name="Achstetter T."/>
            <person name="Glockner F.O."/>
            <person name="Harder J."/>
        </authorList>
    </citation>
    <scope>NUCLEOTIDE SEQUENCE [LARGE SCALE GENOMIC DNA]</scope>
    <source>
        <strain evidence="1 2">SM1</strain>
    </source>
</reference>
<evidence type="ECO:0000313" key="2">
    <source>
        <dbReference type="Proteomes" id="UP000011991"/>
    </source>
</evidence>
<gene>
    <name evidence="1" type="ORF">RMSM_07170</name>
</gene>
<dbReference type="Proteomes" id="UP000011991">
    <property type="component" value="Unassembled WGS sequence"/>
</dbReference>
<dbReference type="PATRIC" id="fig|1265738.3.peg.7148"/>
<protein>
    <submittedName>
        <fullName evidence="1">Uncharacterized protein</fullName>
    </submittedName>
</protein>
<organism evidence="1 2">
    <name type="scientific">Rhodopirellula maiorica SM1</name>
    <dbReference type="NCBI Taxonomy" id="1265738"/>
    <lineage>
        <taxon>Bacteria</taxon>
        <taxon>Pseudomonadati</taxon>
        <taxon>Planctomycetota</taxon>
        <taxon>Planctomycetia</taxon>
        <taxon>Pirellulales</taxon>
        <taxon>Pirellulaceae</taxon>
        <taxon>Novipirellula</taxon>
    </lineage>
</organism>
<proteinExistence type="predicted"/>
<sequence length="40" mass="4398">MARIILQRLVFGRPVGFGTDVASLTGIPFCTMNTESENVR</sequence>
<keyword evidence="2" id="KW-1185">Reference proteome</keyword>